<dbReference type="RefSeq" id="WP_246966660.1">
    <property type="nucleotide sequence ID" value="NZ_CP095397.1"/>
</dbReference>
<organism evidence="3 4">
    <name type="scientific">Natribaculum luteum</name>
    <dbReference type="NCBI Taxonomy" id="1586232"/>
    <lineage>
        <taxon>Archaea</taxon>
        <taxon>Methanobacteriati</taxon>
        <taxon>Methanobacteriota</taxon>
        <taxon>Stenosarchaea group</taxon>
        <taxon>Halobacteria</taxon>
        <taxon>Halobacteriales</taxon>
        <taxon>Natrialbaceae</taxon>
        <taxon>Natribaculum</taxon>
    </lineage>
</organism>
<feature type="transmembrane region" description="Helical" evidence="1">
    <location>
        <begin position="9"/>
        <end position="27"/>
    </location>
</feature>
<comment type="caution">
    <text evidence="3">The sequence shown here is derived from an EMBL/GenBank/DDBJ whole genome shotgun (WGS) entry which is preliminary data.</text>
</comment>
<evidence type="ECO:0000313" key="3">
    <source>
        <dbReference type="EMBL" id="MFC4246628.1"/>
    </source>
</evidence>
<feature type="domain" description="DUF7314" evidence="2">
    <location>
        <begin position="1"/>
        <end position="85"/>
    </location>
</feature>
<dbReference type="AlphaFoldDB" id="A0ABD5NXE7"/>
<evidence type="ECO:0000313" key="4">
    <source>
        <dbReference type="Proteomes" id="UP001595821"/>
    </source>
</evidence>
<dbReference type="InterPro" id="IPR055738">
    <property type="entry name" value="DUF7314"/>
</dbReference>
<proteinExistence type="predicted"/>
<keyword evidence="1" id="KW-0812">Transmembrane</keyword>
<dbReference type="GeneID" id="71854588"/>
<sequence>MADEFIKGFAILTGGLLVWMTFAAWYNTPDFYGTQLIGANPEDPGTYVSMALLVKEAALYFALLGATTFWVVIPASRRARKYYASSN</sequence>
<keyword evidence="1" id="KW-0472">Membrane</keyword>
<evidence type="ECO:0000259" key="2">
    <source>
        <dbReference type="Pfam" id="PF23996"/>
    </source>
</evidence>
<name>A0ABD5NXE7_9EURY</name>
<keyword evidence="1" id="KW-1133">Transmembrane helix</keyword>
<evidence type="ECO:0000256" key="1">
    <source>
        <dbReference type="SAM" id="Phobius"/>
    </source>
</evidence>
<accession>A0ABD5NXE7</accession>
<dbReference type="Pfam" id="PF23996">
    <property type="entry name" value="DUF7314"/>
    <property type="match status" value="1"/>
</dbReference>
<protein>
    <recommendedName>
        <fullName evidence="2">DUF7314 domain-containing protein</fullName>
    </recommendedName>
</protein>
<dbReference type="Proteomes" id="UP001595821">
    <property type="component" value="Unassembled WGS sequence"/>
</dbReference>
<feature type="transmembrane region" description="Helical" evidence="1">
    <location>
        <begin position="47"/>
        <end position="73"/>
    </location>
</feature>
<dbReference type="EMBL" id="JBHSDJ010000013">
    <property type="protein sequence ID" value="MFC4246628.1"/>
    <property type="molecule type" value="Genomic_DNA"/>
</dbReference>
<reference evidence="3 4" key="1">
    <citation type="journal article" date="2014" name="Int. J. Syst. Evol. Microbiol.">
        <title>Complete genome sequence of Corynebacterium casei LMG S-19264T (=DSM 44701T), isolated from a smear-ripened cheese.</title>
        <authorList>
            <consortium name="US DOE Joint Genome Institute (JGI-PGF)"/>
            <person name="Walter F."/>
            <person name="Albersmeier A."/>
            <person name="Kalinowski J."/>
            <person name="Ruckert C."/>
        </authorList>
    </citation>
    <scope>NUCLEOTIDE SEQUENCE [LARGE SCALE GENOMIC DNA]</scope>
    <source>
        <strain evidence="3 4">IBRC-M 10912</strain>
    </source>
</reference>
<gene>
    <name evidence="3" type="ORF">ACFOZ7_06410</name>
</gene>